<keyword evidence="4 6" id="KW-0732">Signal</keyword>
<accession>A0A6P7FM11</accession>
<dbReference type="SUPFAM" id="SSF52833">
    <property type="entry name" value="Thioredoxin-like"/>
    <property type="match status" value="3"/>
</dbReference>
<dbReference type="PANTHER" id="PTHR13234">
    <property type="entry name" value="GAMMA-INTERFERON INDUCIBLE LYSOSOMAL THIOL REDUCTASE GILT"/>
    <property type="match status" value="1"/>
</dbReference>
<sequence length="589" mass="67283">MKGKVINLLVLFSCFWLSEQAQVKVSIYYETLCPDSIAFIKDQFHPTYKDLKDYIDVEFVPYGHASETNITGQWAFTCQHGPAECFGNAFHSCVLALNSDKSKTENFVYCSMSAEDPASLQIIEQCLNKAGLDWKTIKNCYFSNEYVKYLIQNGEKTRAAEDTSFIPTIVLNDKFSQQNQDDAISDFRKLICKTLNNGPNECKEDHINVILTFGRKLGKSQYTYPYETKESYLAAIHACVLNMYSPEQRTEFVSCSANTNEPSSNDNLKKCAKQADLNWEDITKCTKSAQPDKLLNSYYRQSVMENISKYPTILINDEYDRMLEQKALFNFKAVMCQLMDDLPEGCRFATGHFLNMYQNAYLRNGLIVLVILVCFGTNSNGLKVSVYYEALCPDSVRFIGRQLYPKWDQIKDYIDELEFVPFGKAIYVHHDADVVKQAPERYSFSCQHGRRECQGNKYQACALSQNKGKDVEVPLVYCIMKSIDPSSFDTVEECARRFGLDIPKLKSCSDSIEGDKLLATKGDRTFQLDPNISFVPTIVFDDQFKQVEQSQSLKDFVAVVCSKIQNKSKPSVCNGRQLPQLPSFDDYYY</sequence>
<evidence type="ECO:0000256" key="2">
    <source>
        <dbReference type="ARBA" id="ARBA00005679"/>
    </source>
</evidence>
<evidence type="ECO:0000256" key="1">
    <source>
        <dbReference type="ARBA" id="ARBA00004613"/>
    </source>
</evidence>
<dbReference type="InParanoid" id="A0A6P7FM11"/>
<dbReference type="GO" id="GO:0016671">
    <property type="term" value="F:oxidoreductase activity, acting on a sulfur group of donors, disulfide as acceptor"/>
    <property type="evidence" value="ECO:0007669"/>
    <property type="project" value="InterPro"/>
</dbReference>
<feature type="signal peptide" evidence="6">
    <location>
        <begin position="1"/>
        <end position="20"/>
    </location>
</feature>
<proteinExistence type="inferred from homology"/>
<gene>
    <name evidence="7" type="primary">LOC114331680</name>
</gene>
<organism evidence="7">
    <name type="scientific">Diabrotica virgifera virgifera</name>
    <name type="common">western corn rootworm</name>
    <dbReference type="NCBI Taxonomy" id="50390"/>
    <lineage>
        <taxon>Eukaryota</taxon>
        <taxon>Metazoa</taxon>
        <taxon>Ecdysozoa</taxon>
        <taxon>Arthropoda</taxon>
        <taxon>Hexapoda</taxon>
        <taxon>Insecta</taxon>
        <taxon>Pterygota</taxon>
        <taxon>Neoptera</taxon>
        <taxon>Endopterygota</taxon>
        <taxon>Coleoptera</taxon>
        <taxon>Polyphaga</taxon>
        <taxon>Cucujiformia</taxon>
        <taxon>Chrysomeloidea</taxon>
        <taxon>Chrysomelidae</taxon>
        <taxon>Galerucinae</taxon>
        <taxon>Diabroticina</taxon>
        <taxon>Diabroticites</taxon>
        <taxon>Diabrotica</taxon>
    </lineage>
</organism>
<dbReference type="AlphaFoldDB" id="A0A6P7FM11"/>
<comment type="similarity">
    <text evidence="2">Belongs to the GILT family.</text>
</comment>
<protein>
    <submittedName>
        <fullName evidence="7">Uncharacterized protein LOC114331680</fullName>
    </submittedName>
</protein>
<dbReference type="InterPro" id="IPR036249">
    <property type="entry name" value="Thioredoxin-like_sf"/>
</dbReference>
<reference evidence="7" key="1">
    <citation type="submission" date="2025-08" db="UniProtKB">
        <authorList>
            <consortium name="RefSeq"/>
        </authorList>
    </citation>
    <scope>IDENTIFICATION</scope>
    <source>
        <tissue evidence="7">Whole insect</tissue>
    </source>
</reference>
<dbReference type="GO" id="GO:0005576">
    <property type="term" value="C:extracellular region"/>
    <property type="evidence" value="ECO:0007669"/>
    <property type="project" value="UniProtKB-SubCell"/>
</dbReference>
<dbReference type="KEGG" id="dvv:114331680"/>
<evidence type="ECO:0000256" key="5">
    <source>
        <dbReference type="ARBA" id="ARBA00023180"/>
    </source>
</evidence>
<keyword evidence="3" id="KW-0964">Secreted</keyword>
<dbReference type="RefSeq" id="XP_028137101.1">
    <property type="nucleotide sequence ID" value="XM_028281300.1"/>
</dbReference>
<dbReference type="Pfam" id="PF03227">
    <property type="entry name" value="GILT"/>
    <property type="match status" value="2"/>
</dbReference>
<dbReference type="Gene3D" id="3.40.30.10">
    <property type="entry name" value="Glutaredoxin"/>
    <property type="match status" value="3"/>
</dbReference>
<dbReference type="InterPro" id="IPR004911">
    <property type="entry name" value="Interferon-induced_GILT"/>
</dbReference>
<evidence type="ECO:0000313" key="7">
    <source>
        <dbReference type="RefSeq" id="XP_028137101.1"/>
    </source>
</evidence>
<keyword evidence="5" id="KW-0325">Glycoprotein</keyword>
<comment type="subcellular location">
    <subcellularLocation>
        <location evidence="1">Secreted</location>
    </subcellularLocation>
</comment>
<evidence type="ECO:0000256" key="3">
    <source>
        <dbReference type="ARBA" id="ARBA00022525"/>
    </source>
</evidence>
<dbReference type="OrthoDB" id="958254at2759"/>
<feature type="chain" id="PRO_5028027883" evidence="6">
    <location>
        <begin position="21"/>
        <end position="589"/>
    </location>
</feature>
<evidence type="ECO:0000256" key="6">
    <source>
        <dbReference type="SAM" id="SignalP"/>
    </source>
</evidence>
<evidence type="ECO:0000256" key="4">
    <source>
        <dbReference type="ARBA" id="ARBA00022729"/>
    </source>
</evidence>
<name>A0A6P7FM11_DIAVI</name>
<dbReference type="PANTHER" id="PTHR13234:SF8">
    <property type="entry name" value="GAMMA-INTERFERON-INDUCIBLE LYSOSOMAL THIOL REDUCTASE"/>
    <property type="match status" value="1"/>
</dbReference>